<feature type="transmembrane region" description="Helical" evidence="1">
    <location>
        <begin position="196"/>
        <end position="215"/>
    </location>
</feature>
<keyword evidence="1" id="KW-0472">Membrane</keyword>
<feature type="transmembrane region" description="Helical" evidence="1">
    <location>
        <begin position="69"/>
        <end position="87"/>
    </location>
</feature>
<protein>
    <submittedName>
        <fullName evidence="3">JKAMP-like protein</fullName>
    </submittedName>
</protein>
<reference evidence="3" key="1">
    <citation type="submission" date="2022-11" db="EMBL/GenBank/DDBJ databases">
        <title>Centuries of genome instability and evolution in soft-shell clam transmissible cancer (bioRxiv).</title>
        <authorList>
            <person name="Hart S.F.M."/>
            <person name="Yonemitsu M.A."/>
            <person name="Giersch R.M."/>
            <person name="Beal B.F."/>
            <person name="Arriagada G."/>
            <person name="Davis B.W."/>
            <person name="Ostrander E.A."/>
            <person name="Goff S.P."/>
            <person name="Metzger M.J."/>
        </authorList>
    </citation>
    <scope>NUCLEOTIDE SEQUENCE</scope>
    <source>
        <strain evidence="3">MELC-2E11</strain>
        <tissue evidence="3">Siphon/mantle</tissue>
    </source>
</reference>
<accession>A0ABY7F8A7</accession>
<dbReference type="Proteomes" id="UP001164746">
    <property type="component" value="Chromosome 11"/>
</dbReference>
<keyword evidence="1" id="KW-1133">Transmembrane helix</keyword>
<feature type="signal peptide" evidence="2">
    <location>
        <begin position="1"/>
        <end position="16"/>
    </location>
</feature>
<evidence type="ECO:0000313" key="3">
    <source>
        <dbReference type="EMBL" id="WAR18440.1"/>
    </source>
</evidence>
<feature type="chain" id="PRO_5046447781" evidence="2">
    <location>
        <begin position="17"/>
        <end position="316"/>
    </location>
</feature>
<dbReference type="PANTHER" id="PTHR12740">
    <property type="entry name" value="JNK1/MAPK8-ASSOCIATED MEMBRANE PROTEIN"/>
    <property type="match status" value="1"/>
</dbReference>
<feature type="transmembrane region" description="Helical" evidence="1">
    <location>
        <begin position="287"/>
        <end position="303"/>
    </location>
</feature>
<dbReference type="InterPro" id="IPR008485">
    <property type="entry name" value="JAMP"/>
</dbReference>
<keyword evidence="4" id="KW-1185">Reference proteome</keyword>
<evidence type="ECO:0000256" key="2">
    <source>
        <dbReference type="SAM" id="SignalP"/>
    </source>
</evidence>
<feature type="transmembrane region" description="Helical" evidence="1">
    <location>
        <begin position="221"/>
        <end position="240"/>
    </location>
</feature>
<feature type="transmembrane region" description="Helical" evidence="1">
    <location>
        <begin position="159"/>
        <end position="184"/>
    </location>
</feature>
<keyword evidence="1" id="KW-0812">Transmembrane</keyword>
<dbReference type="PANTHER" id="PTHR12740:SF4">
    <property type="entry name" value="JNK1_MAPK8-ASSOCIATED MEMBRANE PROTEIN"/>
    <property type="match status" value="1"/>
</dbReference>
<name>A0ABY7F8A7_MYAAR</name>
<dbReference type="Pfam" id="PF05571">
    <property type="entry name" value="JAMP"/>
    <property type="match status" value="1"/>
</dbReference>
<evidence type="ECO:0000256" key="1">
    <source>
        <dbReference type="SAM" id="Phobius"/>
    </source>
</evidence>
<organism evidence="3 4">
    <name type="scientific">Mya arenaria</name>
    <name type="common">Soft-shell clam</name>
    <dbReference type="NCBI Taxonomy" id="6604"/>
    <lineage>
        <taxon>Eukaryota</taxon>
        <taxon>Metazoa</taxon>
        <taxon>Spiralia</taxon>
        <taxon>Lophotrochozoa</taxon>
        <taxon>Mollusca</taxon>
        <taxon>Bivalvia</taxon>
        <taxon>Autobranchia</taxon>
        <taxon>Heteroconchia</taxon>
        <taxon>Euheterodonta</taxon>
        <taxon>Imparidentia</taxon>
        <taxon>Neoheterodontei</taxon>
        <taxon>Myida</taxon>
        <taxon>Myoidea</taxon>
        <taxon>Myidae</taxon>
        <taxon>Mya</taxon>
    </lineage>
</organism>
<dbReference type="EMBL" id="CP111022">
    <property type="protein sequence ID" value="WAR18440.1"/>
    <property type="molecule type" value="Genomic_DNA"/>
</dbReference>
<feature type="transmembrane region" description="Helical" evidence="1">
    <location>
        <begin position="261"/>
        <end position="281"/>
    </location>
</feature>
<keyword evidence="2" id="KW-0732">Signal</keyword>
<sequence length="316" mass="35784">MLKLIFLLYFFGVSTAEIAVQPEECPGLYCGRKPIGPAHYSDCGACPRGHYVENSICGECDASPTLYDWLYLGFMAQVSLLLHFFCIEIKDGKKSSQKVLHLSALTESVTAALLTLLLSEPRGSLSLTSCHVNRLEDWYSMLYNPSPNYTYTLHCTQEIVYPLYTIVMIYYAFSLLFMLCLRPIISYKFVECRGKWSIYAALYFLPILIVIQALFAGLLYYSFPYITIIVSLITSAIYMASSPYTTSLAMIREKLLNVRGVVVLLGHLMLHAYGIIAITELKEPEHGPLLLLVVCPMLFYIFTNKFTNPDNLDRVE</sequence>
<gene>
    <name evidence="3" type="ORF">MAR_000278</name>
</gene>
<proteinExistence type="predicted"/>
<evidence type="ECO:0000313" key="4">
    <source>
        <dbReference type="Proteomes" id="UP001164746"/>
    </source>
</evidence>
<feature type="transmembrane region" description="Helical" evidence="1">
    <location>
        <begin position="99"/>
        <end position="118"/>
    </location>
</feature>